<proteinExistence type="predicted"/>
<gene>
    <name evidence="1" type="ORF">QAD02_015313</name>
</gene>
<evidence type="ECO:0000313" key="1">
    <source>
        <dbReference type="EMBL" id="KAJ8679526.1"/>
    </source>
</evidence>
<reference evidence="1" key="1">
    <citation type="submission" date="2023-04" db="EMBL/GenBank/DDBJ databases">
        <title>A chromosome-level genome assembly of the parasitoid wasp Eretmocerus hayati.</title>
        <authorList>
            <person name="Zhong Y."/>
            <person name="Liu S."/>
            <person name="Liu Y."/>
        </authorList>
    </citation>
    <scope>NUCLEOTIDE SEQUENCE</scope>
    <source>
        <strain evidence="1">ZJU_SS_LIU_2023</strain>
    </source>
</reference>
<dbReference type="EMBL" id="CM056742">
    <property type="protein sequence ID" value="KAJ8679526.1"/>
    <property type="molecule type" value="Genomic_DNA"/>
</dbReference>
<sequence length="134" mass="14092">MAPPAAPQCTATCRRYLSLQAKISQEKSQTLVANALPVRSGALKSGELASVCAGWPRARETCACTGTTSARPDCQRKNAAVPVNVPVDVVAMEPPPKSSPLSNLCLKRPLSVMWLGVLVYVFAVVPALTGEFGP</sequence>
<comment type="caution">
    <text evidence="1">The sequence shown here is derived from an EMBL/GenBank/DDBJ whole genome shotgun (WGS) entry which is preliminary data.</text>
</comment>
<organism evidence="1 2">
    <name type="scientific">Eretmocerus hayati</name>
    <dbReference type="NCBI Taxonomy" id="131215"/>
    <lineage>
        <taxon>Eukaryota</taxon>
        <taxon>Metazoa</taxon>
        <taxon>Ecdysozoa</taxon>
        <taxon>Arthropoda</taxon>
        <taxon>Hexapoda</taxon>
        <taxon>Insecta</taxon>
        <taxon>Pterygota</taxon>
        <taxon>Neoptera</taxon>
        <taxon>Endopterygota</taxon>
        <taxon>Hymenoptera</taxon>
        <taxon>Apocrita</taxon>
        <taxon>Proctotrupomorpha</taxon>
        <taxon>Chalcidoidea</taxon>
        <taxon>Aphelinidae</taxon>
        <taxon>Aphelininae</taxon>
        <taxon>Eretmocerus</taxon>
    </lineage>
</organism>
<accession>A0ACC2P9J6</accession>
<name>A0ACC2P9J6_9HYME</name>
<evidence type="ECO:0000313" key="2">
    <source>
        <dbReference type="Proteomes" id="UP001239111"/>
    </source>
</evidence>
<dbReference type="Proteomes" id="UP001239111">
    <property type="component" value="Chromosome 2"/>
</dbReference>
<protein>
    <submittedName>
        <fullName evidence="1">Uncharacterized protein</fullName>
    </submittedName>
</protein>
<keyword evidence="2" id="KW-1185">Reference proteome</keyword>